<evidence type="ECO:0000256" key="2">
    <source>
        <dbReference type="ARBA" id="ARBA00022692"/>
    </source>
</evidence>
<dbReference type="GO" id="GO:0005216">
    <property type="term" value="F:monoatomic ion channel activity"/>
    <property type="evidence" value="ECO:0007669"/>
    <property type="project" value="InterPro"/>
</dbReference>
<feature type="transmembrane region" description="Helical" evidence="5">
    <location>
        <begin position="12"/>
        <end position="34"/>
    </location>
</feature>
<organism evidence="7 8">
    <name type="scientific">Spirochaeta isovalerica</name>
    <dbReference type="NCBI Taxonomy" id="150"/>
    <lineage>
        <taxon>Bacteria</taxon>
        <taxon>Pseudomonadati</taxon>
        <taxon>Spirochaetota</taxon>
        <taxon>Spirochaetia</taxon>
        <taxon>Spirochaetales</taxon>
        <taxon>Spirochaetaceae</taxon>
        <taxon>Spirochaeta</taxon>
    </lineage>
</organism>
<dbReference type="Gene3D" id="1.10.287.70">
    <property type="match status" value="1"/>
</dbReference>
<dbReference type="SUPFAM" id="SSF81324">
    <property type="entry name" value="Voltage-gated potassium channels"/>
    <property type="match status" value="1"/>
</dbReference>
<gene>
    <name evidence="7" type="ORF">HNR50_000037</name>
</gene>
<feature type="domain" description="Ion transport" evidence="6">
    <location>
        <begin position="6"/>
        <end position="175"/>
    </location>
</feature>
<sequence>MKAFKKFLENLVMIAITLVILFTFVEDLAAYLMWDWNIRKILLFTGFGFDLFFTLEFLIRYTASIAKGDTVEYLVHRRGWVDFIASVPLLLFNSGPSVYFLLSGAAFAGGAGVLNILKVVKAVRVARILRMLRVLKIFRSIKSVDSLMTQRHMTRIISTVVVSIIAVMFFGSLLFSEGLISSPAVEARNDIRDRVVDQIDSSIQEGNSLSQILNTRNDILLVKSEGKSVFSRFTDKQYDVNFGPGDYQYVYRNKTEVFFDLRYSNAEEALPGMLLLLTIVFTVVILMLFYSPHFAMTISDPVFVMLKGMREKNYNLEVDIPGRYRNDDIFRLSAEYNDRFLTLKARGDEEDSEGDSVLKMEDLGDLSDLLG</sequence>
<dbReference type="EMBL" id="JACHGJ010000001">
    <property type="protein sequence ID" value="MBB6478404.1"/>
    <property type="molecule type" value="Genomic_DNA"/>
</dbReference>
<feature type="transmembrane region" description="Helical" evidence="5">
    <location>
        <begin position="269"/>
        <end position="290"/>
    </location>
</feature>
<name>A0A841R0E1_9SPIO</name>
<protein>
    <recommendedName>
        <fullName evidence="6">Ion transport domain-containing protein</fullName>
    </recommendedName>
</protein>
<comment type="caution">
    <text evidence="7">The sequence shown here is derived from an EMBL/GenBank/DDBJ whole genome shotgun (WGS) entry which is preliminary data.</text>
</comment>
<evidence type="ECO:0000256" key="4">
    <source>
        <dbReference type="ARBA" id="ARBA00023136"/>
    </source>
</evidence>
<accession>A0A841R0E1</accession>
<feature type="transmembrane region" description="Helical" evidence="5">
    <location>
        <begin position="156"/>
        <end position="175"/>
    </location>
</feature>
<evidence type="ECO:0000256" key="3">
    <source>
        <dbReference type="ARBA" id="ARBA00022989"/>
    </source>
</evidence>
<evidence type="ECO:0000313" key="8">
    <source>
        <dbReference type="Proteomes" id="UP000587760"/>
    </source>
</evidence>
<proteinExistence type="predicted"/>
<keyword evidence="3 5" id="KW-1133">Transmembrane helix</keyword>
<dbReference type="GO" id="GO:0016020">
    <property type="term" value="C:membrane"/>
    <property type="evidence" value="ECO:0007669"/>
    <property type="project" value="UniProtKB-SubCell"/>
</dbReference>
<reference evidence="7 8" key="1">
    <citation type="submission" date="2020-08" db="EMBL/GenBank/DDBJ databases">
        <title>Genomic Encyclopedia of Type Strains, Phase IV (KMG-IV): sequencing the most valuable type-strain genomes for metagenomic binning, comparative biology and taxonomic classification.</title>
        <authorList>
            <person name="Goeker M."/>
        </authorList>
    </citation>
    <scope>NUCLEOTIDE SEQUENCE [LARGE SCALE GENOMIC DNA]</scope>
    <source>
        <strain evidence="7 8">DSM 2461</strain>
    </source>
</reference>
<evidence type="ECO:0000256" key="1">
    <source>
        <dbReference type="ARBA" id="ARBA00004141"/>
    </source>
</evidence>
<dbReference type="InterPro" id="IPR005821">
    <property type="entry name" value="Ion_trans_dom"/>
</dbReference>
<evidence type="ECO:0000259" key="6">
    <source>
        <dbReference type="Pfam" id="PF00520"/>
    </source>
</evidence>
<dbReference type="AlphaFoldDB" id="A0A841R0E1"/>
<comment type="subcellular location">
    <subcellularLocation>
        <location evidence="1">Membrane</location>
        <topology evidence="1">Multi-pass membrane protein</topology>
    </subcellularLocation>
</comment>
<feature type="transmembrane region" description="Helical" evidence="5">
    <location>
        <begin position="41"/>
        <end position="59"/>
    </location>
</feature>
<keyword evidence="8" id="KW-1185">Reference proteome</keyword>
<keyword evidence="2 5" id="KW-0812">Transmembrane</keyword>
<evidence type="ECO:0000256" key="5">
    <source>
        <dbReference type="SAM" id="Phobius"/>
    </source>
</evidence>
<evidence type="ECO:0000313" key="7">
    <source>
        <dbReference type="EMBL" id="MBB6478404.1"/>
    </source>
</evidence>
<keyword evidence="4 5" id="KW-0472">Membrane</keyword>
<dbReference type="Pfam" id="PF00520">
    <property type="entry name" value="Ion_trans"/>
    <property type="match status" value="1"/>
</dbReference>
<dbReference type="Proteomes" id="UP000587760">
    <property type="component" value="Unassembled WGS sequence"/>
</dbReference>
<dbReference type="RefSeq" id="WP_184742212.1">
    <property type="nucleotide sequence ID" value="NZ_JACHGJ010000001.1"/>
</dbReference>
<feature type="transmembrane region" description="Helical" evidence="5">
    <location>
        <begin position="98"/>
        <end position="120"/>
    </location>
</feature>